<evidence type="ECO:0000313" key="3">
    <source>
        <dbReference type="Proteomes" id="UP000245293"/>
    </source>
</evidence>
<dbReference type="EMBL" id="QETF01000021">
    <property type="protein sequence ID" value="PWG15876.1"/>
    <property type="molecule type" value="Genomic_DNA"/>
</dbReference>
<comment type="caution">
    <text evidence="2">The sequence shown here is derived from an EMBL/GenBank/DDBJ whole genome shotgun (WGS) entry which is preliminary data.</text>
</comment>
<proteinExistence type="predicted"/>
<accession>A0A2V1P0J2</accession>
<name>A0A2V1P0J2_9RHOB</name>
<evidence type="ECO:0000256" key="1">
    <source>
        <dbReference type="SAM" id="Phobius"/>
    </source>
</evidence>
<evidence type="ECO:0000313" key="2">
    <source>
        <dbReference type="EMBL" id="PWG15876.1"/>
    </source>
</evidence>
<dbReference type="RefSeq" id="WP_109389767.1">
    <property type="nucleotide sequence ID" value="NZ_QETF01000021.1"/>
</dbReference>
<dbReference type="Proteomes" id="UP000245293">
    <property type="component" value="Unassembled WGS sequence"/>
</dbReference>
<feature type="transmembrane region" description="Helical" evidence="1">
    <location>
        <begin position="51"/>
        <end position="70"/>
    </location>
</feature>
<dbReference type="OrthoDB" id="7727257at2"/>
<dbReference type="AlphaFoldDB" id="A0A2V1P0J2"/>
<sequence>MARLILILALVAAVLLAAGIVARLLAPLEEVAPRPIARRGGNRLPDSIKNVAYGLLIVLMFGVVTGWLGGL</sequence>
<gene>
    <name evidence="2" type="ORF">DFK10_14580</name>
</gene>
<organism evidence="2 3">
    <name type="scientific">Salibaculum griseiflavum</name>
    <dbReference type="NCBI Taxonomy" id="1914409"/>
    <lineage>
        <taxon>Bacteria</taxon>
        <taxon>Pseudomonadati</taxon>
        <taxon>Pseudomonadota</taxon>
        <taxon>Alphaproteobacteria</taxon>
        <taxon>Rhodobacterales</taxon>
        <taxon>Roseobacteraceae</taxon>
        <taxon>Salibaculum</taxon>
    </lineage>
</organism>
<protein>
    <submittedName>
        <fullName evidence="2">Uncharacterized protein</fullName>
    </submittedName>
</protein>
<reference evidence="3" key="1">
    <citation type="submission" date="2018-05" db="EMBL/GenBank/DDBJ databases">
        <authorList>
            <person name="Du Z."/>
            <person name="Wang X."/>
        </authorList>
    </citation>
    <scope>NUCLEOTIDE SEQUENCE [LARGE SCALE GENOMIC DNA]</scope>
    <source>
        <strain evidence="3">WDS4C29</strain>
    </source>
</reference>
<keyword evidence="3" id="KW-1185">Reference proteome</keyword>
<keyword evidence="1" id="KW-1133">Transmembrane helix</keyword>
<keyword evidence="1" id="KW-0812">Transmembrane</keyword>
<keyword evidence="1" id="KW-0472">Membrane</keyword>